<name>A0A8H2ZHC1_9SACH</name>
<evidence type="ECO:0000256" key="3">
    <source>
        <dbReference type="SAM" id="SignalP"/>
    </source>
</evidence>
<accession>A0A8H2ZHC1</accession>
<keyword evidence="2" id="KW-0325">Glycoprotein</keyword>
<evidence type="ECO:0000313" key="6">
    <source>
        <dbReference type="Proteomes" id="UP000644660"/>
    </source>
</evidence>
<dbReference type="GeneID" id="64858649"/>
<reference evidence="5 6" key="1">
    <citation type="submission" date="2020-05" db="EMBL/GenBank/DDBJ databases">
        <authorList>
            <person name="Casaregola S."/>
            <person name="Devillers H."/>
            <person name="Grondin C."/>
        </authorList>
    </citation>
    <scope>NUCLEOTIDE SEQUENCE [LARGE SCALE GENOMIC DNA]</scope>
    <source>
        <strain evidence="5 6">CLIB 1767</strain>
    </source>
</reference>
<dbReference type="SUPFAM" id="SSF56300">
    <property type="entry name" value="Metallo-dependent phosphatases"/>
    <property type="match status" value="1"/>
</dbReference>
<comment type="caution">
    <text evidence="5">The sequence shown here is derived from an EMBL/GenBank/DDBJ whole genome shotgun (WGS) entry which is preliminary data.</text>
</comment>
<evidence type="ECO:0000256" key="1">
    <source>
        <dbReference type="ARBA" id="ARBA00022801"/>
    </source>
</evidence>
<dbReference type="CDD" id="cd00842">
    <property type="entry name" value="MPP_ASMase"/>
    <property type="match status" value="1"/>
</dbReference>
<dbReference type="RefSeq" id="XP_041407438.1">
    <property type="nucleotide sequence ID" value="XM_041551504.1"/>
</dbReference>
<organism evidence="5 6">
    <name type="scientific">Maudiozyma barnettii</name>
    <dbReference type="NCBI Taxonomy" id="61262"/>
    <lineage>
        <taxon>Eukaryota</taxon>
        <taxon>Fungi</taxon>
        <taxon>Dikarya</taxon>
        <taxon>Ascomycota</taxon>
        <taxon>Saccharomycotina</taxon>
        <taxon>Saccharomycetes</taxon>
        <taxon>Saccharomycetales</taxon>
        <taxon>Saccharomycetaceae</taxon>
        <taxon>Maudiozyma</taxon>
    </lineage>
</organism>
<dbReference type="PANTHER" id="PTHR10340:SF27">
    <property type="entry name" value="ACL091CP"/>
    <property type="match status" value="1"/>
</dbReference>
<dbReference type="Pfam" id="PF00149">
    <property type="entry name" value="Metallophos"/>
    <property type="match status" value="1"/>
</dbReference>
<proteinExistence type="predicted"/>
<keyword evidence="6" id="KW-1185">Reference proteome</keyword>
<dbReference type="Gene3D" id="3.60.21.10">
    <property type="match status" value="1"/>
</dbReference>
<keyword evidence="3" id="KW-0732">Signal</keyword>
<evidence type="ECO:0000259" key="4">
    <source>
        <dbReference type="Pfam" id="PF00149"/>
    </source>
</evidence>
<dbReference type="GO" id="GO:0008081">
    <property type="term" value="F:phosphoric diester hydrolase activity"/>
    <property type="evidence" value="ECO:0007669"/>
    <property type="project" value="TreeGrafter"/>
</dbReference>
<dbReference type="Proteomes" id="UP000644660">
    <property type="component" value="Unassembled WGS sequence"/>
</dbReference>
<dbReference type="EMBL" id="CAEFZW010000006">
    <property type="protein sequence ID" value="CAB4255594.1"/>
    <property type="molecule type" value="Genomic_DNA"/>
</dbReference>
<dbReference type="InterPro" id="IPR004843">
    <property type="entry name" value="Calcineurin-like_PHP"/>
</dbReference>
<protein>
    <submittedName>
        <fullName evidence="5">Similar to Saccharomyces cerevisiae YDR452W PPN1 Vacuolar endopolyphosphatase with a role in phosphate metabolism</fullName>
    </submittedName>
</protein>
<evidence type="ECO:0000256" key="2">
    <source>
        <dbReference type="ARBA" id="ARBA00023180"/>
    </source>
</evidence>
<gene>
    <name evidence="5" type="ORF">KABA2_06S09108</name>
</gene>
<dbReference type="InterPro" id="IPR041805">
    <property type="entry name" value="ASMase/PPN1_MPP"/>
</dbReference>
<evidence type="ECO:0000313" key="5">
    <source>
        <dbReference type="EMBL" id="CAB4255594.1"/>
    </source>
</evidence>
<dbReference type="PANTHER" id="PTHR10340">
    <property type="entry name" value="SPHINGOMYELIN PHOSPHODIESTERASE"/>
    <property type="match status" value="1"/>
</dbReference>
<dbReference type="OrthoDB" id="282973at2759"/>
<keyword evidence="1" id="KW-0378">Hydrolase</keyword>
<feature type="signal peptide" evidence="3">
    <location>
        <begin position="1"/>
        <end position="20"/>
    </location>
</feature>
<feature type="domain" description="Calcineurin-like phosphoesterase" evidence="4">
    <location>
        <begin position="182"/>
        <end position="492"/>
    </location>
</feature>
<feature type="chain" id="PRO_5034694378" evidence="3">
    <location>
        <begin position="21"/>
        <end position="653"/>
    </location>
</feature>
<dbReference type="InterPro" id="IPR029052">
    <property type="entry name" value="Metallo-depent_PP-like"/>
</dbReference>
<dbReference type="AlphaFoldDB" id="A0A8H2ZHC1"/>
<sequence length="653" mass="73626">MIIFRSFFLTILASSSLVFSVPQDSITEENLDSVLNSQNKQNDDTVINSVVSQLNQTLSSNDKCNSCVERLLIGKTLANTRPDLVSSAFTKWCLEAKGLSKSTCIEKYGLSTVYNSSQGANFADMLVEINPLAYEGQLYCYYKESKSCPKPATPNITVSHMWPPKSPQHMVAPEPGMNGTFNVLHISDLHIELDYSVGSETNCTDTICCTPFSKNSVKQNETSSYNGYWNSFFNSSYNEDFSFSKGDLINVFDNSSIFAPATSFGNYECDSPELLINASLNSVINYTNQQNITFDFSLFTGDMVDHDAAERISLETTIQSEEYIFRDIKSRLGSIPVFPVLGNHDTFPYAELAPEQYSYSNKFTWNAELMADIWEDYGWVTPEAAQYARKHYTGYAVETRLGLKVISLNSNTWYLKNTYSYLNATQPDNFGQFEFLIEELLASEAKNQRVWITAHIPPASAGLPIPANILAEIIERFSPSTIAGIFFGHTHEDQFQILYAGSGNDTKTINNVINNAFIGPSITPWGGINPSWRYYEVDKTTFSVMNVHNFYTPLNETYTNNGHEPQWKHEYAARNAYNVSWPATSPLNGTFWHLVAEQVKDSVDVRQLYERYAKRLSPYVSNCYNSTDCDGDYCFLSTFRVDDYDSCMAALPK</sequence>